<evidence type="ECO:0000256" key="4">
    <source>
        <dbReference type="SAM" id="Phobius"/>
    </source>
</evidence>
<dbReference type="InterPro" id="IPR050541">
    <property type="entry name" value="LRR_TM_domain-containing"/>
</dbReference>
<keyword evidence="8" id="KW-1185">Reference proteome</keyword>
<evidence type="ECO:0000259" key="6">
    <source>
        <dbReference type="SMART" id="SM00013"/>
    </source>
</evidence>
<comment type="caution">
    <text evidence="7">The sequence shown here is derived from an EMBL/GenBank/DDBJ whole genome shotgun (WGS) entry which is preliminary data.</text>
</comment>
<dbReference type="InterPro" id="IPR001611">
    <property type="entry name" value="Leu-rich_rpt"/>
</dbReference>
<dbReference type="Pfam" id="PF13855">
    <property type="entry name" value="LRR_8"/>
    <property type="match status" value="2"/>
</dbReference>
<keyword evidence="1" id="KW-0433">Leucine-rich repeat</keyword>
<dbReference type="PROSITE" id="PS51257">
    <property type="entry name" value="PROKAR_LIPOPROTEIN"/>
    <property type="match status" value="1"/>
</dbReference>
<dbReference type="SMART" id="SM00369">
    <property type="entry name" value="LRR_TYP"/>
    <property type="match status" value="7"/>
</dbReference>
<keyword evidence="4" id="KW-0472">Membrane</keyword>
<accession>A0ABP0GCU6</accession>
<evidence type="ECO:0000256" key="1">
    <source>
        <dbReference type="ARBA" id="ARBA00022614"/>
    </source>
</evidence>
<feature type="transmembrane region" description="Helical" evidence="4">
    <location>
        <begin position="543"/>
        <end position="565"/>
    </location>
</feature>
<organism evidence="7 8">
    <name type="scientific">Clavelina lepadiformis</name>
    <name type="common">Light-bulb sea squirt</name>
    <name type="synonym">Ascidia lepadiformis</name>
    <dbReference type="NCBI Taxonomy" id="159417"/>
    <lineage>
        <taxon>Eukaryota</taxon>
        <taxon>Metazoa</taxon>
        <taxon>Chordata</taxon>
        <taxon>Tunicata</taxon>
        <taxon>Ascidiacea</taxon>
        <taxon>Aplousobranchia</taxon>
        <taxon>Clavelinidae</taxon>
        <taxon>Clavelina</taxon>
    </lineage>
</organism>
<proteinExistence type="predicted"/>
<dbReference type="Pfam" id="PF13516">
    <property type="entry name" value="LRR_6"/>
    <property type="match status" value="1"/>
</dbReference>
<evidence type="ECO:0000256" key="5">
    <source>
        <dbReference type="SAM" id="SignalP"/>
    </source>
</evidence>
<dbReference type="Gene3D" id="3.80.10.10">
    <property type="entry name" value="Ribonuclease Inhibitor"/>
    <property type="match status" value="3"/>
</dbReference>
<dbReference type="InterPro" id="IPR032675">
    <property type="entry name" value="LRR_dom_sf"/>
</dbReference>
<dbReference type="PANTHER" id="PTHR24369">
    <property type="entry name" value="ANTIGEN BSP, PUTATIVE-RELATED"/>
    <property type="match status" value="1"/>
</dbReference>
<keyword evidence="2 5" id="KW-0732">Signal</keyword>
<feature type="domain" description="LRRNT" evidence="6">
    <location>
        <begin position="27"/>
        <end position="59"/>
    </location>
</feature>
<feature type="chain" id="PRO_5045312949" description="LRRNT domain-containing protein" evidence="5">
    <location>
        <begin position="20"/>
        <end position="605"/>
    </location>
</feature>
<evidence type="ECO:0000313" key="7">
    <source>
        <dbReference type="EMBL" id="CAK8688666.1"/>
    </source>
</evidence>
<dbReference type="InterPro" id="IPR003591">
    <property type="entry name" value="Leu-rich_rpt_typical-subtyp"/>
</dbReference>
<dbReference type="Proteomes" id="UP001642483">
    <property type="component" value="Unassembled WGS sequence"/>
</dbReference>
<gene>
    <name evidence="7" type="ORF">CVLEPA_LOCUS20659</name>
</gene>
<name>A0ABP0GCU6_CLALP</name>
<evidence type="ECO:0000256" key="3">
    <source>
        <dbReference type="ARBA" id="ARBA00022737"/>
    </source>
</evidence>
<keyword evidence="4" id="KW-1133">Transmembrane helix</keyword>
<dbReference type="SUPFAM" id="SSF52058">
    <property type="entry name" value="L domain-like"/>
    <property type="match status" value="1"/>
</dbReference>
<dbReference type="SUPFAM" id="SSF52047">
    <property type="entry name" value="RNI-like"/>
    <property type="match status" value="1"/>
</dbReference>
<keyword evidence="4" id="KW-0812">Transmembrane</keyword>
<keyword evidence="3" id="KW-0677">Repeat</keyword>
<dbReference type="PANTHER" id="PTHR24369:SF211">
    <property type="entry name" value="LEUCINE-RICH REPEAT-CONTAINING PROTEIN 15-LIKE"/>
    <property type="match status" value="1"/>
</dbReference>
<reference evidence="7 8" key="1">
    <citation type="submission" date="2024-02" db="EMBL/GenBank/DDBJ databases">
        <authorList>
            <person name="Daric V."/>
            <person name="Darras S."/>
        </authorList>
    </citation>
    <scope>NUCLEOTIDE SEQUENCE [LARGE SCALE GENOMIC DNA]</scope>
</reference>
<protein>
    <recommendedName>
        <fullName evidence="6">LRRNT domain-containing protein</fullName>
    </recommendedName>
</protein>
<sequence length="605" mass="66801">MSTLCRHLCFTLLLSVVVGQTNPQNSSCPFLCSCSGSEVDCSEKNIQEVVWKFPSSTVTLSLRHNNISEISTSNFEISHHSLQRLDISQNSLQSVPSALLSLPELTFVNLSHNVIVFDFHDGAVFSANTKLVTLDLSYNDLEYVIPWWFQLLGDLKVVHLDGNRLSQFNFLLFMGSPKLTTVTVGNNLISNLAFGVQADVRTLDLSGNKFVFTNETELSRITPRLNDLRIGHTGLQYFDRTFADLPGLYKLGLFDCEQTHLSSDLFQSSTLLAHLSLAGGSLDAIDLAKMSNLQSLILTDLDNLTSFTVTSCHKFTDLSIKNAQNLREVTVKKGRKFERFFSREIFSNANEITKLTLSVLKLGKLRRLMFDNLPELELLDLSSDRITAIENDVFSHLPKLRRLDLSGNLLSAVASGTFSSATLTYLDLSRNFITHVSAAAFSALPSLEHVNLSENKLRTFPRPESVLPFFELRSNPWECSCELHATIASLLLADGCLNKDDSECFRCTAPSGHEVKSLFHLEAECKGRNAGGSPTPGAMTETIVIALAASMGGILSAIFVIAIAWKRGCLRKKRTSVAADDSVTCSSSSQSNSDETTNCDYRMEC</sequence>
<evidence type="ECO:0000313" key="8">
    <source>
        <dbReference type="Proteomes" id="UP001642483"/>
    </source>
</evidence>
<dbReference type="SMART" id="SM00013">
    <property type="entry name" value="LRRNT"/>
    <property type="match status" value="1"/>
</dbReference>
<dbReference type="InterPro" id="IPR000372">
    <property type="entry name" value="LRRNT"/>
</dbReference>
<feature type="signal peptide" evidence="5">
    <location>
        <begin position="1"/>
        <end position="19"/>
    </location>
</feature>
<evidence type="ECO:0000256" key="2">
    <source>
        <dbReference type="ARBA" id="ARBA00022729"/>
    </source>
</evidence>
<dbReference type="EMBL" id="CAWYQH010000108">
    <property type="protein sequence ID" value="CAK8688666.1"/>
    <property type="molecule type" value="Genomic_DNA"/>
</dbReference>
<dbReference type="PROSITE" id="PS51450">
    <property type="entry name" value="LRR"/>
    <property type="match status" value="1"/>
</dbReference>